<feature type="region of interest" description="Disordered" evidence="2">
    <location>
        <begin position="292"/>
        <end position="330"/>
    </location>
</feature>
<reference evidence="3 4" key="1">
    <citation type="submission" date="2007-06" db="EMBL/GenBank/DDBJ databases">
        <authorList>
            <person name="Shimkets L."/>
            <person name="Ferriera S."/>
            <person name="Johnson J."/>
            <person name="Kravitz S."/>
            <person name="Beeson K."/>
            <person name="Sutton G."/>
            <person name="Rogers Y.-H."/>
            <person name="Friedman R."/>
            <person name="Frazier M."/>
            <person name="Venter J.C."/>
        </authorList>
    </citation>
    <scope>NUCLEOTIDE SEQUENCE [LARGE SCALE GENOMIC DNA]</scope>
    <source>
        <strain evidence="3 4">SIR-1</strain>
    </source>
</reference>
<dbReference type="Gene3D" id="3.30.1360.120">
    <property type="entry name" value="Probable tRNA modification gtpase trme, domain 1"/>
    <property type="match status" value="1"/>
</dbReference>
<dbReference type="InterPro" id="IPR045179">
    <property type="entry name" value="YgfZ/GcvT"/>
</dbReference>
<comment type="caution">
    <text evidence="3">The sequence shown here is derived from an EMBL/GenBank/DDBJ whole genome shotgun (WGS) entry which is preliminary data.</text>
</comment>
<dbReference type="STRING" id="391625.PPSIR1_11245"/>
<evidence type="ECO:0000256" key="1">
    <source>
        <dbReference type="ARBA" id="ARBA00022946"/>
    </source>
</evidence>
<dbReference type="SUPFAM" id="SSF103025">
    <property type="entry name" value="Folate-binding domain"/>
    <property type="match status" value="1"/>
</dbReference>
<evidence type="ECO:0000256" key="2">
    <source>
        <dbReference type="SAM" id="MobiDB-lite"/>
    </source>
</evidence>
<accession>A6G152</accession>
<dbReference type="PANTHER" id="PTHR22602:SF0">
    <property type="entry name" value="TRANSFERASE CAF17, MITOCHONDRIAL-RELATED"/>
    <property type="match status" value="1"/>
</dbReference>
<evidence type="ECO:0000313" key="4">
    <source>
        <dbReference type="Proteomes" id="UP000005801"/>
    </source>
</evidence>
<dbReference type="GO" id="GO:0016226">
    <property type="term" value="P:iron-sulfur cluster assembly"/>
    <property type="evidence" value="ECO:0007669"/>
    <property type="project" value="TreeGrafter"/>
</dbReference>
<dbReference type="eggNOG" id="COG0404">
    <property type="taxonomic scope" value="Bacteria"/>
</dbReference>
<protein>
    <submittedName>
        <fullName evidence="3">LigA</fullName>
    </submittedName>
</protein>
<gene>
    <name evidence="3" type="ORF">PPSIR1_11245</name>
</gene>
<sequence length="330" mass="34438">MFAWLVPARHVLLSALPRQDRAVVHVAGEDAARFLQGLLTADVSALTPGRAIPAGLLTVKGKLVSELWVLATVDPDDEDETRLALALPAELAESVTKALDDHIIMDDVELETPEPGAAALLLRFGSLSEAKVEAPAGVARFTCAHPLAGELWLGSTSALAEAAAALAAAGSQVADAPTFTRARVDQARPAWGFELTPDRFPPEIGFVDAVSYAKGCYLGQEPLSRIHNRGQVNRVMVRVMAMEPPSQAMADGPIALLAEDKEVGAWTSWAPSNDGSSAVGLAVIRRAHAKPGTQLRTASGGLVEVGSGPLGDDPGGDSNEQTATVKLGGR</sequence>
<name>A6G152_9BACT</name>
<proteinExistence type="predicted"/>
<dbReference type="Proteomes" id="UP000005801">
    <property type="component" value="Unassembled WGS sequence"/>
</dbReference>
<dbReference type="InterPro" id="IPR027266">
    <property type="entry name" value="TrmE/GcvT-like"/>
</dbReference>
<dbReference type="PIRSF" id="PIRSF006487">
    <property type="entry name" value="GcvT"/>
    <property type="match status" value="1"/>
</dbReference>
<evidence type="ECO:0000313" key="3">
    <source>
        <dbReference type="EMBL" id="EDM80347.1"/>
    </source>
</evidence>
<dbReference type="PANTHER" id="PTHR22602">
    <property type="entry name" value="TRANSFERASE CAF17, MITOCHONDRIAL-RELATED"/>
    <property type="match status" value="1"/>
</dbReference>
<keyword evidence="1" id="KW-0809">Transit peptide</keyword>
<feature type="compositionally biased region" description="Low complexity" evidence="2">
    <location>
        <begin position="306"/>
        <end position="318"/>
    </location>
</feature>
<organism evidence="3 4">
    <name type="scientific">Plesiocystis pacifica SIR-1</name>
    <dbReference type="NCBI Taxonomy" id="391625"/>
    <lineage>
        <taxon>Bacteria</taxon>
        <taxon>Pseudomonadati</taxon>
        <taxon>Myxococcota</taxon>
        <taxon>Polyangia</taxon>
        <taxon>Nannocystales</taxon>
        <taxon>Nannocystaceae</taxon>
        <taxon>Plesiocystis</taxon>
    </lineage>
</organism>
<keyword evidence="4" id="KW-1185">Reference proteome</keyword>
<dbReference type="NCBIfam" id="TIGR03317">
    <property type="entry name" value="ygfZ_signature"/>
    <property type="match status" value="1"/>
</dbReference>
<dbReference type="AlphaFoldDB" id="A6G152"/>
<dbReference type="InterPro" id="IPR017703">
    <property type="entry name" value="YgfZ/GCV_T_CS"/>
</dbReference>
<dbReference type="EMBL" id="ABCS01000011">
    <property type="protein sequence ID" value="EDM80347.1"/>
    <property type="molecule type" value="Genomic_DNA"/>
</dbReference>